<dbReference type="EMBL" id="KV429151">
    <property type="protein sequence ID" value="KZT63884.1"/>
    <property type="molecule type" value="Genomic_DNA"/>
</dbReference>
<proteinExistence type="predicted"/>
<feature type="compositionally biased region" description="Acidic residues" evidence="1">
    <location>
        <begin position="48"/>
        <end position="57"/>
    </location>
</feature>
<dbReference type="PANTHER" id="PTHR35871">
    <property type="entry name" value="EXPRESSED PROTEIN"/>
    <property type="match status" value="1"/>
</dbReference>
<gene>
    <name evidence="2" type="ORF">DAEQUDRAFT_747689</name>
</gene>
<evidence type="ECO:0000313" key="2">
    <source>
        <dbReference type="EMBL" id="KZT63884.1"/>
    </source>
</evidence>
<sequence length="720" mass="81633">MWDPHAGTKPSPLDGQASDGELDYESDLAEDYETKLRDALVALVEELGDDDPWDEDWLPPRAQKAREHKKPAGEPRKSHYHGPVMANKSSRTRRRPEHRHAWRNQTDLTAYGFSLSTASSVDGGSSRSASLSVPSVPSTRASSIVPSSRLPSRAPSVAPSMPTHATSERSRKHARERSSSESAGGTDSPESDVGSDLVEVEGEGGPTRLPDASSEDCQAELDEEEQIKADLTKMKKRHATLTEINQLLILRNLATLHLKGFQRIPASQEIARQWHEGEGVHLARRVRMLARHYQLFEQLPVEKRGGDRGHSLLNDERVQTAACQYLTSLQAGEVTPKIFCRALNEEIFPTLGYRLKSGLLKKDVYMDGHERPDVWRYRDEEFLPKMVLYERHMVQWVVEGDGSEMVRKDPQLGPGEKRIIALCQDESSLHAGEYKANVWLRVGEQKLMKKGRGRIIHVSNFVEEENGRLITHDEAGQIVKDARRIIYPGTNGDPWWEHTQLLAQVDDAIDIFEEVLNCYRFSSHPNCTALFIFDQSSAHASLGPDALRAFDMNKSNGGKQRKQKDTIIPMNNPVAEPRGKVQKMTTENGEAKGLKQTLEEQLLSKQDDFRYQESLLEHKIKARSHLCIFLPKFHCELNPIEMYWGWFYKAKFEDAKRVALECLNACPVEVIQRFFNRSWRFMDAYRKGLTGKAAEWAVRKQKSHQRVAQSAMMSIEALLS</sequence>
<feature type="compositionally biased region" description="Basic residues" evidence="1">
    <location>
        <begin position="90"/>
        <end position="102"/>
    </location>
</feature>
<name>A0A165L1T9_9APHY</name>
<dbReference type="STRING" id="1314783.A0A165L1T9"/>
<organism evidence="2 3">
    <name type="scientific">Daedalea quercina L-15889</name>
    <dbReference type="NCBI Taxonomy" id="1314783"/>
    <lineage>
        <taxon>Eukaryota</taxon>
        <taxon>Fungi</taxon>
        <taxon>Dikarya</taxon>
        <taxon>Basidiomycota</taxon>
        <taxon>Agaricomycotina</taxon>
        <taxon>Agaricomycetes</taxon>
        <taxon>Polyporales</taxon>
        <taxon>Fomitopsis</taxon>
    </lineage>
</organism>
<dbReference type="OrthoDB" id="2794244at2759"/>
<dbReference type="AlphaFoldDB" id="A0A165L1T9"/>
<feature type="compositionally biased region" description="Acidic residues" evidence="1">
    <location>
        <begin position="20"/>
        <end position="29"/>
    </location>
</feature>
<dbReference type="PANTHER" id="PTHR35871:SF1">
    <property type="entry name" value="CXC1-LIKE CYSTEINE CLUSTER ASSOCIATED WITH KDZ TRANSPOSASES DOMAIN-CONTAINING PROTEIN"/>
    <property type="match status" value="1"/>
</dbReference>
<feature type="region of interest" description="Disordered" evidence="1">
    <location>
        <begin position="1"/>
        <end position="29"/>
    </location>
</feature>
<keyword evidence="3" id="KW-1185">Reference proteome</keyword>
<dbReference type="GO" id="GO:0003676">
    <property type="term" value="F:nucleic acid binding"/>
    <property type="evidence" value="ECO:0007669"/>
    <property type="project" value="InterPro"/>
</dbReference>
<accession>A0A165L1T9</accession>
<feature type="compositionally biased region" description="Polar residues" evidence="1">
    <location>
        <begin position="140"/>
        <end position="150"/>
    </location>
</feature>
<feature type="region of interest" description="Disordered" evidence="1">
    <location>
        <begin position="48"/>
        <end position="218"/>
    </location>
</feature>
<dbReference type="Proteomes" id="UP000076727">
    <property type="component" value="Unassembled WGS sequence"/>
</dbReference>
<dbReference type="Gene3D" id="3.30.420.10">
    <property type="entry name" value="Ribonuclease H-like superfamily/Ribonuclease H"/>
    <property type="match status" value="1"/>
</dbReference>
<evidence type="ECO:0000256" key="1">
    <source>
        <dbReference type="SAM" id="MobiDB-lite"/>
    </source>
</evidence>
<dbReference type="InterPro" id="IPR036397">
    <property type="entry name" value="RNaseH_sf"/>
</dbReference>
<reference evidence="2 3" key="1">
    <citation type="journal article" date="2016" name="Mol. Biol. Evol.">
        <title>Comparative Genomics of Early-Diverging Mushroom-Forming Fungi Provides Insights into the Origins of Lignocellulose Decay Capabilities.</title>
        <authorList>
            <person name="Nagy L.G."/>
            <person name="Riley R."/>
            <person name="Tritt A."/>
            <person name="Adam C."/>
            <person name="Daum C."/>
            <person name="Floudas D."/>
            <person name="Sun H."/>
            <person name="Yadav J.S."/>
            <person name="Pangilinan J."/>
            <person name="Larsson K.H."/>
            <person name="Matsuura K."/>
            <person name="Barry K."/>
            <person name="Labutti K."/>
            <person name="Kuo R."/>
            <person name="Ohm R.A."/>
            <person name="Bhattacharya S.S."/>
            <person name="Shirouzu T."/>
            <person name="Yoshinaga Y."/>
            <person name="Martin F.M."/>
            <person name="Grigoriev I.V."/>
            <person name="Hibbett D.S."/>
        </authorList>
    </citation>
    <scope>NUCLEOTIDE SEQUENCE [LARGE SCALE GENOMIC DNA]</scope>
    <source>
        <strain evidence="2 3">L-15889</strain>
    </source>
</reference>
<feature type="compositionally biased region" description="Low complexity" evidence="1">
    <location>
        <begin position="114"/>
        <end position="139"/>
    </location>
</feature>
<protein>
    <submittedName>
        <fullName evidence="2">Uncharacterized protein</fullName>
    </submittedName>
</protein>
<evidence type="ECO:0000313" key="3">
    <source>
        <dbReference type="Proteomes" id="UP000076727"/>
    </source>
</evidence>